<reference evidence="1" key="1">
    <citation type="submission" date="2015-12" db="EMBL/GenBank/DDBJ databases">
        <title>Gene expression during late stages of embryo sac development: a critical building block for successful pollen-pistil interactions.</title>
        <authorList>
            <person name="Liu Y."/>
            <person name="Joly V."/>
            <person name="Sabar M."/>
            <person name="Matton D.P."/>
        </authorList>
    </citation>
    <scope>NUCLEOTIDE SEQUENCE</scope>
</reference>
<dbReference type="AlphaFoldDB" id="A0A0V0H7Y7"/>
<organism evidence="1">
    <name type="scientific">Solanum chacoense</name>
    <name type="common">Chaco potato</name>
    <dbReference type="NCBI Taxonomy" id="4108"/>
    <lineage>
        <taxon>Eukaryota</taxon>
        <taxon>Viridiplantae</taxon>
        <taxon>Streptophyta</taxon>
        <taxon>Embryophyta</taxon>
        <taxon>Tracheophyta</taxon>
        <taxon>Spermatophyta</taxon>
        <taxon>Magnoliopsida</taxon>
        <taxon>eudicotyledons</taxon>
        <taxon>Gunneridae</taxon>
        <taxon>Pentapetalae</taxon>
        <taxon>asterids</taxon>
        <taxon>lamiids</taxon>
        <taxon>Solanales</taxon>
        <taxon>Solanaceae</taxon>
        <taxon>Solanoideae</taxon>
        <taxon>Solaneae</taxon>
        <taxon>Solanum</taxon>
    </lineage>
</organism>
<sequence length="60" mass="6751">LLLILGHIAIRIDDAAIFHLASGKEVNLTLGTLDDMRIRYASLCFMCIFSNEDVNHLLLH</sequence>
<protein>
    <submittedName>
        <fullName evidence="1">Putative ovule protein</fullName>
    </submittedName>
</protein>
<dbReference type="EMBL" id="GEDG01024838">
    <property type="protein sequence ID" value="JAP15670.1"/>
    <property type="molecule type" value="Transcribed_RNA"/>
</dbReference>
<accession>A0A0V0H7Y7</accession>
<feature type="non-terminal residue" evidence="1">
    <location>
        <position position="1"/>
    </location>
</feature>
<proteinExistence type="predicted"/>
<name>A0A0V0H7Y7_SOLCH</name>
<evidence type="ECO:0000313" key="1">
    <source>
        <dbReference type="EMBL" id="JAP15670.1"/>
    </source>
</evidence>